<sequence>MIRRLPGLDGLRGIAVLAVIIYHADVSLLVGGFLGVDVFFVLSGFLITTLLINELTETNTVDRARFYMRRIRRLMPALFLVLFFSVLVSGLFVLDAAYHVRRDLPWAITFVLNWSYLFFEQSYFVNISRPPLLQHLWSLSVEEQFYVVWPIMLIALYKVKIGKISPRVKIFIASAVLAIASTAWMVHLSVSNGFPIPNDPSRVYFGTDTHAMGLLVGCAAAALWRSERLNVRLTPDRAAAMNALGLLSLAGLAYFFLFVSELNEFLYRGGFLVLSILTVILVVVAAHPGLKFGSRLGNPLLKWFGDRSYGIYLWHWPIFVLMRTGIDIQWPDPVAFVVKIAIVLVIADLSYRLVEMPIRNGAIGSRLTVWRAAGIPRPQVRTLMATAVTVAVLSASLVGMYRVPVPDAGNLTGIGGITAIDEDPVAVIEPVAVTNTDPLITAQQAAQVQDEIQAKIPPVIFGDSVVLGARESLKAVMGEISIDAAVSRQPEEIAERIRTRRDEKRLGPDVVIHMGTNGIVQEEDLKPILEELRDRNRVVVVNVRVPRVWMKPTNKMIASLVTQYPNVRLADWNAVSKGKKAYFAPDGVHLTKKGAKVFGTLVNETLRGP</sequence>
<dbReference type="Gene3D" id="3.40.50.1110">
    <property type="entry name" value="SGNH hydrolase"/>
    <property type="match status" value="1"/>
</dbReference>
<evidence type="ECO:0000256" key="2">
    <source>
        <dbReference type="ARBA" id="ARBA00022475"/>
    </source>
</evidence>
<evidence type="ECO:0000313" key="10">
    <source>
        <dbReference type="EMBL" id="KGA17395.1"/>
    </source>
</evidence>
<dbReference type="EMBL" id="JNSL01000062">
    <property type="protein sequence ID" value="KGA17395.1"/>
    <property type="molecule type" value="Genomic_DNA"/>
</dbReference>
<evidence type="ECO:0000256" key="4">
    <source>
        <dbReference type="ARBA" id="ARBA00022692"/>
    </source>
</evidence>
<reference evidence="10" key="1">
    <citation type="submission" date="2014-06" db="EMBL/GenBank/DDBJ databases">
        <title>Key roles for freshwater Actinobacteria revealed by deep metagenomic sequencing.</title>
        <authorList>
            <person name="Ghai R."/>
            <person name="Mizuno C.M."/>
            <person name="Picazo A."/>
            <person name="Camacho A."/>
            <person name="Rodriguez-Valera F."/>
        </authorList>
    </citation>
    <scope>NUCLEOTIDE SEQUENCE</scope>
</reference>
<feature type="domain" description="Acyltransferase 3" evidence="9">
    <location>
        <begin position="6"/>
        <end position="351"/>
    </location>
</feature>
<accession>A0A094PZZ2</accession>
<gene>
    <name evidence="10" type="ORF">GM51_10510</name>
</gene>
<feature type="transmembrane region" description="Helical" evidence="8">
    <location>
        <begin position="238"/>
        <end position="259"/>
    </location>
</feature>
<comment type="caution">
    <text evidence="10">The sequence shown here is derived from an EMBL/GenBank/DDBJ whole genome shotgun (WGS) entry which is preliminary data.</text>
</comment>
<feature type="transmembrane region" description="Helical" evidence="8">
    <location>
        <begin position="170"/>
        <end position="190"/>
    </location>
</feature>
<feature type="transmembrane region" description="Helical" evidence="8">
    <location>
        <begin position="7"/>
        <end position="24"/>
    </location>
</feature>
<feature type="transmembrane region" description="Helical" evidence="8">
    <location>
        <begin position="265"/>
        <end position="290"/>
    </location>
</feature>
<comment type="subcellular location">
    <subcellularLocation>
        <location evidence="1">Cell membrane</location>
        <topology evidence="1">Multi-pass membrane protein</topology>
    </subcellularLocation>
</comment>
<evidence type="ECO:0000256" key="6">
    <source>
        <dbReference type="ARBA" id="ARBA00023136"/>
    </source>
</evidence>
<dbReference type="GO" id="GO:0009103">
    <property type="term" value="P:lipopolysaccharide biosynthetic process"/>
    <property type="evidence" value="ECO:0007669"/>
    <property type="project" value="TreeGrafter"/>
</dbReference>
<evidence type="ECO:0000256" key="3">
    <source>
        <dbReference type="ARBA" id="ARBA00022679"/>
    </source>
</evidence>
<keyword evidence="7" id="KW-0012">Acyltransferase</keyword>
<dbReference type="AlphaFoldDB" id="A0A094PZZ2"/>
<feature type="transmembrane region" description="Helical" evidence="8">
    <location>
        <begin position="74"/>
        <end position="94"/>
    </location>
</feature>
<evidence type="ECO:0000259" key="9">
    <source>
        <dbReference type="Pfam" id="PF01757"/>
    </source>
</evidence>
<feature type="transmembrane region" description="Helical" evidence="8">
    <location>
        <begin position="210"/>
        <end position="226"/>
    </location>
</feature>
<name>A0A094PZZ2_9ZZZZ</name>
<dbReference type="InterPro" id="IPR050879">
    <property type="entry name" value="Acyltransferase_3"/>
</dbReference>
<dbReference type="PANTHER" id="PTHR23028:SF53">
    <property type="entry name" value="ACYL_TRANSF_3 DOMAIN-CONTAINING PROTEIN"/>
    <property type="match status" value="1"/>
</dbReference>
<keyword evidence="4 8" id="KW-0812">Transmembrane</keyword>
<dbReference type="Pfam" id="PF01757">
    <property type="entry name" value="Acyl_transf_3"/>
    <property type="match status" value="1"/>
</dbReference>
<keyword evidence="3" id="KW-0808">Transferase</keyword>
<dbReference type="SUPFAM" id="SSF52266">
    <property type="entry name" value="SGNH hydrolase"/>
    <property type="match status" value="1"/>
</dbReference>
<dbReference type="InterPro" id="IPR036514">
    <property type="entry name" value="SGNH_hydro_sf"/>
</dbReference>
<proteinExistence type="predicted"/>
<organism evidence="10">
    <name type="scientific">freshwater metagenome</name>
    <dbReference type="NCBI Taxonomy" id="449393"/>
    <lineage>
        <taxon>unclassified sequences</taxon>
        <taxon>metagenomes</taxon>
        <taxon>ecological metagenomes</taxon>
    </lineage>
</organism>
<evidence type="ECO:0000256" key="8">
    <source>
        <dbReference type="SAM" id="Phobius"/>
    </source>
</evidence>
<evidence type="ECO:0000256" key="5">
    <source>
        <dbReference type="ARBA" id="ARBA00022989"/>
    </source>
</evidence>
<evidence type="ECO:0000256" key="1">
    <source>
        <dbReference type="ARBA" id="ARBA00004651"/>
    </source>
</evidence>
<keyword evidence="5 8" id="KW-1133">Transmembrane helix</keyword>
<feature type="transmembrane region" description="Helical" evidence="8">
    <location>
        <begin position="380"/>
        <end position="401"/>
    </location>
</feature>
<evidence type="ECO:0000256" key="7">
    <source>
        <dbReference type="ARBA" id="ARBA00023315"/>
    </source>
</evidence>
<dbReference type="PANTHER" id="PTHR23028">
    <property type="entry name" value="ACETYLTRANSFERASE"/>
    <property type="match status" value="1"/>
</dbReference>
<dbReference type="InterPro" id="IPR002656">
    <property type="entry name" value="Acyl_transf_3_dom"/>
</dbReference>
<keyword evidence="6 8" id="KW-0472">Membrane</keyword>
<dbReference type="GO" id="GO:0005886">
    <property type="term" value="C:plasma membrane"/>
    <property type="evidence" value="ECO:0007669"/>
    <property type="project" value="UniProtKB-SubCell"/>
</dbReference>
<feature type="transmembrane region" description="Helical" evidence="8">
    <location>
        <begin position="30"/>
        <end position="53"/>
    </location>
</feature>
<dbReference type="GO" id="GO:0016747">
    <property type="term" value="F:acyltransferase activity, transferring groups other than amino-acyl groups"/>
    <property type="evidence" value="ECO:0007669"/>
    <property type="project" value="InterPro"/>
</dbReference>
<keyword evidence="2" id="KW-1003">Cell membrane</keyword>
<protein>
    <recommendedName>
        <fullName evidence="9">Acyltransferase 3 domain-containing protein</fullName>
    </recommendedName>
</protein>